<feature type="active site" description="Proton acceptor" evidence="2">
    <location>
        <position position="193"/>
    </location>
</feature>
<evidence type="ECO:0000313" key="4">
    <source>
        <dbReference type="Proteomes" id="UP000551709"/>
    </source>
</evidence>
<dbReference type="Gene3D" id="3.40.1090.10">
    <property type="entry name" value="Cytosolic phospholipase A2 catalytic domain"/>
    <property type="match status" value="1"/>
</dbReference>
<dbReference type="Proteomes" id="UP000551709">
    <property type="component" value="Plasmid pBb1S5a"/>
</dbReference>
<dbReference type="NCBIfam" id="NF041079">
    <property type="entry name" value="CBASS_lipase"/>
    <property type="match status" value="1"/>
</dbReference>
<dbReference type="CDD" id="cd07199">
    <property type="entry name" value="Pat17_PNPLA8_PNPLA9_like"/>
    <property type="match status" value="1"/>
</dbReference>
<feature type="short sequence motif" description="GXSXG" evidence="2">
    <location>
        <begin position="53"/>
        <end position="57"/>
    </location>
</feature>
<geneLocation type="plasmid" evidence="3 4">
    <name>pBb1S5a</name>
</geneLocation>
<proteinExistence type="predicted"/>
<feature type="short sequence motif" description="GXGXXG" evidence="2">
    <location>
        <begin position="21"/>
        <end position="26"/>
    </location>
</feature>
<dbReference type="EMBL" id="CP096256">
    <property type="protein sequence ID" value="UPT92306.1"/>
    <property type="molecule type" value="Genomic_DNA"/>
</dbReference>
<dbReference type="PROSITE" id="PS51635">
    <property type="entry name" value="PNPLA"/>
    <property type="match status" value="1"/>
</dbReference>
<dbReference type="RefSeq" id="WP_166107403.1">
    <property type="nucleotide sequence ID" value="NZ_CP096256.1"/>
</dbReference>
<dbReference type="InterPro" id="IPR002641">
    <property type="entry name" value="PNPLA_dom"/>
</dbReference>
<evidence type="ECO:0000256" key="1">
    <source>
        <dbReference type="ARBA" id="ARBA00023098"/>
    </source>
</evidence>
<dbReference type="InterPro" id="IPR016035">
    <property type="entry name" value="Acyl_Trfase/lysoPLipase"/>
</dbReference>
<evidence type="ECO:0000256" key="2">
    <source>
        <dbReference type="PROSITE-ProRule" id="PRU01161"/>
    </source>
</evidence>
<keyword evidence="2" id="KW-0442">Lipid degradation</keyword>
<sequence>MPQRAPKLEIAMAFQILALSGGGFRGLFTSSVLARLEEQAKRPLHECFDLISGTSAGGIIALGLAMGKKAETIQEMFLEHGEEIFLRGERPKTRVAQMQARWFEWRHPKYDGTVLRSKIEGVLGADTKLSDARTRVLIPTVNMTKGSVQMFKTAHNPRFMTDYKVKAADIAMATAAAPLYFPMAEIGNSYFIDGGVVANAPDLCALHEAVQFLDQKIEDVSVMSIGTTTSKFSLPTSAGRNFGQRDWLENNRLPSTIISSQQQLVDFMLKHQLGDRYIRFDEQPSAEQISDLGMDLATESRRKTLLGMADGCYQALCNDRRVIDMLAHRPTKPTFYHVRTTQEGSNA</sequence>
<protein>
    <submittedName>
        <fullName evidence="3">Patatin-like phospholipase family protein</fullName>
    </submittedName>
</protein>
<feature type="short sequence motif" description="DGA/G" evidence="2">
    <location>
        <begin position="193"/>
        <end position="195"/>
    </location>
</feature>
<feature type="active site" description="Nucleophile" evidence="2">
    <location>
        <position position="55"/>
    </location>
</feature>
<dbReference type="InterPro" id="IPR047156">
    <property type="entry name" value="Teg/CotR/CapV-like"/>
</dbReference>
<accession>A0A8T5VVF9</accession>
<keyword evidence="3" id="KW-0614">Plasmid</keyword>
<dbReference type="Pfam" id="PF01734">
    <property type="entry name" value="Patatin"/>
    <property type="match status" value="1"/>
</dbReference>
<dbReference type="GO" id="GO:0016042">
    <property type="term" value="P:lipid catabolic process"/>
    <property type="evidence" value="ECO:0007669"/>
    <property type="project" value="UniProtKB-UniRule"/>
</dbReference>
<name>A0A8T5VVF9_9BRAD</name>
<evidence type="ECO:0000313" key="3">
    <source>
        <dbReference type="EMBL" id="UPT92306.1"/>
    </source>
</evidence>
<dbReference type="SUPFAM" id="SSF52151">
    <property type="entry name" value="FabD/lysophospholipase-like"/>
    <property type="match status" value="1"/>
</dbReference>
<dbReference type="PANTHER" id="PTHR24138:SF12">
    <property type="entry name" value="PATATIN FAMILY PROTEIN"/>
    <property type="match status" value="1"/>
</dbReference>
<organism evidence="3 4">
    <name type="scientific">Bradyrhizobium barranii subsp. apii</name>
    <dbReference type="NCBI Taxonomy" id="2819348"/>
    <lineage>
        <taxon>Bacteria</taxon>
        <taxon>Pseudomonadati</taxon>
        <taxon>Pseudomonadota</taxon>
        <taxon>Alphaproteobacteria</taxon>
        <taxon>Hyphomicrobiales</taxon>
        <taxon>Nitrobacteraceae</taxon>
        <taxon>Bradyrhizobium</taxon>
        <taxon>Bradyrhizobium barranii</taxon>
    </lineage>
</organism>
<keyword evidence="2" id="KW-0378">Hydrolase</keyword>
<gene>
    <name evidence="3" type="ORF">HAP41_0000048105</name>
</gene>
<reference evidence="3" key="1">
    <citation type="journal article" date="2017" name="Syst. Appl. Microbiol.">
        <title>Soybeans inoculated with root zone soils of Canadian native legumes harbour diverse and novel Bradyrhizobium spp. that possess agricultural potential.</title>
        <authorList>
            <person name="Bromfield E.S.P."/>
            <person name="Cloutier S."/>
            <person name="Tambong J.T."/>
            <person name="Tran Thi T.V."/>
        </authorList>
    </citation>
    <scope>NUCLEOTIDE SEQUENCE</scope>
    <source>
        <strain evidence="3">1S5</strain>
    </source>
</reference>
<dbReference type="AlphaFoldDB" id="A0A8T5VVF9"/>
<dbReference type="GO" id="GO:0016787">
    <property type="term" value="F:hydrolase activity"/>
    <property type="evidence" value="ECO:0007669"/>
    <property type="project" value="UniProtKB-UniRule"/>
</dbReference>
<dbReference type="PANTHER" id="PTHR24138">
    <property type="entry name" value="INTRACELLLAR PHOSPHOLIPASE A FAMILY"/>
    <property type="match status" value="1"/>
</dbReference>
<keyword evidence="1 2" id="KW-0443">Lipid metabolism</keyword>
<reference evidence="3" key="2">
    <citation type="submission" date="2022-04" db="EMBL/GenBank/DDBJ databases">
        <authorList>
            <person name="Bromfield E.S.P."/>
            <person name="Cloutier S."/>
        </authorList>
    </citation>
    <scope>NUCLEOTIDE SEQUENCE</scope>
    <source>
        <strain evidence="3">1S5</strain>
        <plasmid evidence="3">pBb1S5a</plasmid>
    </source>
</reference>